<evidence type="ECO:0000313" key="7">
    <source>
        <dbReference type="EMBL" id="KAJ7619892.1"/>
    </source>
</evidence>
<dbReference type="AlphaFoldDB" id="A0AAD7BGB1"/>
<evidence type="ECO:0000256" key="5">
    <source>
        <dbReference type="ARBA" id="ARBA00034808"/>
    </source>
</evidence>
<dbReference type="InterPro" id="IPR027417">
    <property type="entry name" value="P-loop_NTPase"/>
</dbReference>
<dbReference type="GO" id="GO:0000724">
    <property type="term" value="P:double-strand break repair via homologous recombination"/>
    <property type="evidence" value="ECO:0007669"/>
    <property type="project" value="TreeGrafter"/>
</dbReference>
<dbReference type="EMBL" id="JARKIE010000713">
    <property type="protein sequence ID" value="KAJ7619892.1"/>
    <property type="molecule type" value="Genomic_DNA"/>
</dbReference>
<gene>
    <name evidence="7" type="ORF">B0H17DRAFT_1219660</name>
</gene>
<evidence type="ECO:0000313" key="8">
    <source>
        <dbReference type="Proteomes" id="UP001221757"/>
    </source>
</evidence>
<comment type="caution">
    <text evidence="7">The sequence shown here is derived from an EMBL/GenBank/DDBJ whole genome shotgun (WGS) entry which is preliminary data.</text>
</comment>
<dbReference type="Gene3D" id="3.40.50.300">
    <property type="entry name" value="P-loop containing nucleotide triphosphate hydrolases"/>
    <property type="match status" value="2"/>
</dbReference>
<dbReference type="PROSITE" id="PS51194">
    <property type="entry name" value="HELICASE_CTER"/>
    <property type="match status" value="1"/>
</dbReference>
<organism evidence="7 8">
    <name type="scientific">Mycena rosella</name>
    <name type="common">Pink bonnet</name>
    <name type="synonym">Agaricus rosellus</name>
    <dbReference type="NCBI Taxonomy" id="1033263"/>
    <lineage>
        <taxon>Eukaryota</taxon>
        <taxon>Fungi</taxon>
        <taxon>Dikarya</taxon>
        <taxon>Basidiomycota</taxon>
        <taxon>Agaricomycotina</taxon>
        <taxon>Agaricomycetes</taxon>
        <taxon>Agaricomycetidae</taxon>
        <taxon>Agaricales</taxon>
        <taxon>Marasmiineae</taxon>
        <taxon>Mycenaceae</taxon>
        <taxon>Mycena</taxon>
    </lineage>
</organism>
<dbReference type="PANTHER" id="PTHR13710">
    <property type="entry name" value="DNA HELICASE RECQ FAMILY MEMBER"/>
    <property type="match status" value="1"/>
</dbReference>
<dbReference type="SUPFAM" id="SSF52540">
    <property type="entry name" value="P-loop containing nucleoside triphosphate hydrolases"/>
    <property type="match status" value="1"/>
</dbReference>
<dbReference type="PANTHER" id="PTHR13710:SF105">
    <property type="entry name" value="ATP-DEPENDENT DNA HELICASE Q1"/>
    <property type="match status" value="1"/>
</dbReference>
<comment type="catalytic activity">
    <reaction evidence="4">
        <text>Couples ATP hydrolysis with the unwinding of duplex DNA by translocating in the 3'-5' direction.</text>
        <dbReference type="EC" id="5.6.2.4"/>
    </reaction>
</comment>
<evidence type="ECO:0000259" key="6">
    <source>
        <dbReference type="PROSITE" id="PS51194"/>
    </source>
</evidence>
<dbReference type="GO" id="GO:0009378">
    <property type="term" value="F:four-way junction helicase activity"/>
    <property type="evidence" value="ECO:0007669"/>
    <property type="project" value="TreeGrafter"/>
</dbReference>
<keyword evidence="3" id="KW-0413">Isomerase</keyword>
<feature type="domain" description="Helicase C-terminal" evidence="6">
    <location>
        <begin position="149"/>
        <end position="286"/>
    </location>
</feature>
<accession>A0AAD7BGB1</accession>
<dbReference type="InterPro" id="IPR001650">
    <property type="entry name" value="Helicase_C-like"/>
</dbReference>
<sequence>MKFIAVNPSLCPGETFPKNPAIVVVCPTNSIEQQMEENMAKLGISALMIDSDTVAAARILGRDLWEQARETVSMLILGPEQLISKGFQDSLKHEPFFDRVYPKVADAIFNMLGVNRREFYLIRRSNSRHDIQLLFCTLYSGIDGLYFSELGWVVENLDKTIIFCATISLAFRVTIYRDSLLPDGVDRTLRVRTSHSINWPDENMETIALFKTDPRCQVIVATNGLAQGNDIPVIKTVIEVGEPESAEMFVQKPGRGAHIIDSVIPSTGSRICPVEFLGYHNKVKNP</sequence>
<evidence type="ECO:0000256" key="1">
    <source>
        <dbReference type="ARBA" id="ARBA00005446"/>
    </source>
</evidence>
<dbReference type="GO" id="GO:0005694">
    <property type="term" value="C:chromosome"/>
    <property type="evidence" value="ECO:0007669"/>
    <property type="project" value="TreeGrafter"/>
</dbReference>
<dbReference type="Pfam" id="PF00271">
    <property type="entry name" value="Helicase_C"/>
    <property type="match status" value="1"/>
</dbReference>
<name>A0AAD7BGB1_MYCRO</name>
<proteinExistence type="inferred from homology"/>
<keyword evidence="8" id="KW-1185">Reference proteome</keyword>
<dbReference type="GO" id="GO:0005737">
    <property type="term" value="C:cytoplasm"/>
    <property type="evidence" value="ECO:0007669"/>
    <property type="project" value="TreeGrafter"/>
</dbReference>
<protein>
    <recommendedName>
        <fullName evidence="5">DNA 3'-5' helicase</fullName>
        <ecNumber evidence="5">5.6.2.4</ecNumber>
    </recommendedName>
</protein>
<dbReference type="EC" id="5.6.2.4" evidence="5"/>
<comment type="similarity">
    <text evidence="1">Belongs to the helicase family. RecQ subfamily.</text>
</comment>
<evidence type="ECO:0000256" key="4">
    <source>
        <dbReference type="ARBA" id="ARBA00034617"/>
    </source>
</evidence>
<evidence type="ECO:0000256" key="2">
    <source>
        <dbReference type="ARBA" id="ARBA00023125"/>
    </source>
</evidence>
<reference evidence="7" key="1">
    <citation type="submission" date="2023-03" db="EMBL/GenBank/DDBJ databases">
        <title>Massive genome expansion in bonnet fungi (Mycena s.s.) driven by repeated elements and novel gene families across ecological guilds.</title>
        <authorList>
            <consortium name="Lawrence Berkeley National Laboratory"/>
            <person name="Harder C.B."/>
            <person name="Miyauchi S."/>
            <person name="Viragh M."/>
            <person name="Kuo A."/>
            <person name="Thoen E."/>
            <person name="Andreopoulos B."/>
            <person name="Lu D."/>
            <person name="Skrede I."/>
            <person name="Drula E."/>
            <person name="Henrissat B."/>
            <person name="Morin E."/>
            <person name="Kohler A."/>
            <person name="Barry K."/>
            <person name="LaButti K."/>
            <person name="Morin E."/>
            <person name="Salamov A."/>
            <person name="Lipzen A."/>
            <person name="Mereny Z."/>
            <person name="Hegedus B."/>
            <person name="Baldrian P."/>
            <person name="Stursova M."/>
            <person name="Weitz H."/>
            <person name="Taylor A."/>
            <person name="Grigoriev I.V."/>
            <person name="Nagy L.G."/>
            <person name="Martin F."/>
            <person name="Kauserud H."/>
        </authorList>
    </citation>
    <scope>NUCLEOTIDE SEQUENCE</scope>
    <source>
        <strain evidence="7">CBHHK067</strain>
    </source>
</reference>
<dbReference type="GO" id="GO:0043138">
    <property type="term" value="F:3'-5' DNA helicase activity"/>
    <property type="evidence" value="ECO:0007669"/>
    <property type="project" value="UniProtKB-EC"/>
</dbReference>
<keyword evidence="2" id="KW-0238">DNA-binding</keyword>
<evidence type="ECO:0000256" key="3">
    <source>
        <dbReference type="ARBA" id="ARBA00023235"/>
    </source>
</evidence>
<dbReference type="GO" id="GO:0003677">
    <property type="term" value="F:DNA binding"/>
    <property type="evidence" value="ECO:0007669"/>
    <property type="project" value="UniProtKB-KW"/>
</dbReference>
<dbReference type="Proteomes" id="UP001221757">
    <property type="component" value="Unassembled WGS sequence"/>
</dbReference>